<name>A0AAJ1Z977_9BACI</name>
<dbReference type="Gene3D" id="2.30.320.10">
    <property type="entry name" value="YwqG-like"/>
    <property type="match status" value="1"/>
</dbReference>
<gene>
    <name evidence="2" type="ORF">COF81_29730</name>
    <name evidence="1" type="ORF">FOS08_22820</name>
</gene>
<evidence type="ECO:0000313" key="1">
    <source>
        <dbReference type="EMBL" id="MDR4328641.1"/>
    </source>
</evidence>
<sequence>MPRAAKLRFEAGYQPVTLGDYRFEEFFRDAIHLEEIDDDSVEMEFHRLYNKHFESQGHKIRGYPFFTQTDPREWEETYQEHNTLLLQIDTDDSLGIMWGDCGIANFFIRKENLLNLNFSNVLYNWDCC</sequence>
<dbReference type="Proteomes" id="UP000221918">
    <property type="component" value="Unassembled WGS sequence"/>
</dbReference>
<dbReference type="InterPro" id="IPR035948">
    <property type="entry name" value="YwqG-like_sf"/>
</dbReference>
<comment type="caution">
    <text evidence="1">The sequence shown here is derived from an EMBL/GenBank/DDBJ whole genome shotgun (WGS) entry which is preliminary data.</text>
</comment>
<proteinExistence type="predicted"/>
<dbReference type="Proteomes" id="UP001248134">
    <property type="component" value="Unassembled WGS sequence"/>
</dbReference>
<dbReference type="InterPro" id="IPR015315">
    <property type="entry name" value="DUF1963"/>
</dbReference>
<reference evidence="2 3" key="1">
    <citation type="submission" date="2017-09" db="EMBL/GenBank/DDBJ databases">
        <title>Large-scale bioinformatics analysis of Bacillus genomes uncovers conserved roles of natural products in bacterial physiology.</title>
        <authorList>
            <consortium name="Agbiome Team Llc"/>
            <person name="Bleich R.M."/>
            <person name="Grubbs K.J."/>
            <person name="Santa Maria K.C."/>
            <person name="Allen S.E."/>
            <person name="Farag S."/>
            <person name="Shank E.A."/>
            <person name="Bowers A."/>
        </authorList>
    </citation>
    <scope>NUCLEOTIDE SEQUENCE [LARGE SCALE GENOMIC DNA]</scope>
    <source>
        <strain evidence="2 3">AFS037265</strain>
    </source>
</reference>
<dbReference type="EMBL" id="VLYX01000036">
    <property type="protein sequence ID" value="MDR4328641.1"/>
    <property type="molecule type" value="Genomic_DNA"/>
</dbReference>
<evidence type="ECO:0000313" key="3">
    <source>
        <dbReference type="Proteomes" id="UP000221918"/>
    </source>
</evidence>
<evidence type="ECO:0000313" key="4">
    <source>
        <dbReference type="Proteomes" id="UP001248134"/>
    </source>
</evidence>
<dbReference type="Pfam" id="PF09234">
    <property type="entry name" value="DUF1963"/>
    <property type="match status" value="1"/>
</dbReference>
<protein>
    <submittedName>
        <fullName evidence="1">DUF1963 domain-containing protein</fullName>
    </submittedName>
</protein>
<dbReference type="SUPFAM" id="SSF103032">
    <property type="entry name" value="Hypothetical protein YwqG"/>
    <property type="match status" value="1"/>
</dbReference>
<reference evidence="1" key="2">
    <citation type="submission" date="2019-07" db="EMBL/GenBank/DDBJ databases">
        <title>Phylogenomic Reclassification of ATCC Bacillus Strains and Various Taxa within the Genus Bacillus.</title>
        <authorList>
            <person name="Riojas M.A."/>
            <person name="Frank A.M."/>
            <person name="Fenn S.L."/>
            <person name="King S.P."/>
            <person name="Brower S.M."/>
            <person name="Hazbon M.H."/>
        </authorList>
    </citation>
    <scope>NUCLEOTIDE SEQUENCE</scope>
    <source>
        <strain evidence="1">NR-12239</strain>
    </source>
</reference>
<organism evidence="1 4">
    <name type="scientific">Bacillus pseudomycoides</name>
    <dbReference type="NCBI Taxonomy" id="64104"/>
    <lineage>
        <taxon>Bacteria</taxon>
        <taxon>Bacillati</taxon>
        <taxon>Bacillota</taxon>
        <taxon>Bacilli</taxon>
        <taxon>Bacillales</taxon>
        <taxon>Bacillaceae</taxon>
        <taxon>Bacillus</taxon>
        <taxon>Bacillus cereus group</taxon>
    </lineage>
</organism>
<dbReference type="PANTHER" id="PTHR36436:SF6">
    <property type="entry name" value="SLL5081 PROTEIN"/>
    <property type="match status" value="1"/>
</dbReference>
<dbReference type="EMBL" id="NUTL01000216">
    <property type="protein sequence ID" value="PHE84975.1"/>
    <property type="molecule type" value="Genomic_DNA"/>
</dbReference>
<dbReference type="AlphaFoldDB" id="A0AAJ1Z977"/>
<accession>A0AAJ1Z977</accession>
<evidence type="ECO:0000313" key="2">
    <source>
        <dbReference type="EMBL" id="PHE84975.1"/>
    </source>
</evidence>
<dbReference type="PANTHER" id="PTHR36436">
    <property type="entry name" value="SLL5081 PROTEIN"/>
    <property type="match status" value="1"/>
</dbReference>